<dbReference type="RefSeq" id="WP_067329726.1">
    <property type="nucleotide sequence ID" value="NZ_LNKT01000010.1"/>
</dbReference>
<dbReference type="EMBL" id="LNKT01000010">
    <property type="protein sequence ID" value="KYJ86949.1"/>
    <property type="molecule type" value="Genomic_DNA"/>
</dbReference>
<keyword evidence="2" id="KW-1003">Cell membrane</keyword>
<comment type="subcellular location">
    <subcellularLocation>
        <location evidence="1">Cell membrane</location>
        <topology evidence="1">Multi-pass membrane protein</topology>
    </subcellularLocation>
</comment>
<evidence type="ECO:0000256" key="4">
    <source>
        <dbReference type="ARBA" id="ARBA00022692"/>
    </source>
</evidence>
<keyword evidence="4 8" id="KW-0812">Transmembrane</keyword>
<dbReference type="OrthoDB" id="5373170at2"/>
<accession>A0A151CHH9</accession>
<dbReference type="Proteomes" id="UP000075359">
    <property type="component" value="Unassembled WGS sequence"/>
</dbReference>
<proteinExistence type="predicted"/>
<comment type="caution">
    <text evidence="9">The sequence shown here is derived from an EMBL/GenBank/DDBJ whole genome shotgun (WGS) entry which is preliminary data.</text>
</comment>
<feature type="transmembrane region" description="Helical" evidence="8">
    <location>
        <begin position="65"/>
        <end position="86"/>
    </location>
</feature>
<dbReference type="GO" id="GO:0005886">
    <property type="term" value="C:plasma membrane"/>
    <property type="evidence" value="ECO:0007669"/>
    <property type="project" value="UniProtKB-SubCell"/>
</dbReference>
<dbReference type="InterPro" id="IPR019127">
    <property type="entry name" value="Exosortase"/>
</dbReference>
<evidence type="ECO:0000313" key="10">
    <source>
        <dbReference type="Proteomes" id="UP000075359"/>
    </source>
</evidence>
<keyword evidence="7 8" id="KW-0472">Membrane</keyword>
<evidence type="ECO:0000256" key="8">
    <source>
        <dbReference type="SAM" id="Phobius"/>
    </source>
</evidence>
<organism evidence="9 10">
    <name type="scientific">Sulfurovum riftiae</name>
    <dbReference type="NCBI Taxonomy" id="1630136"/>
    <lineage>
        <taxon>Bacteria</taxon>
        <taxon>Pseudomonadati</taxon>
        <taxon>Campylobacterota</taxon>
        <taxon>Epsilonproteobacteria</taxon>
        <taxon>Campylobacterales</taxon>
        <taxon>Sulfurovaceae</taxon>
        <taxon>Sulfurovum</taxon>
    </lineage>
</organism>
<keyword evidence="3" id="KW-0645">Protease</keyword>
<evidence type="ECO:0000256" key="5">
    <source>
        <dbReference type="ARBA" id="ARBA00022801"/>
    </source>
</evidence>
<dbReference type="NCBIfam" id="TIGR04178">
    <property type="entry name" value="exo_archaeo"/>
    <property type="match status" value="1"/>
</dbReference>
<evidence type="ECO:0000256" key="6">
    <source>
        <dbReference type="ARBA" id="ARBA00022989"/>
    </source>
</evidence>
<sequence>MKRFVALYFLFLALLFVFLYLPTSPVSLFLNQAQTDLTLKLLDLFLEPEQLQGIDIMITPNYKIIINQACNGFIPFFFLAASILAYPASLLHKTVWIVIGYVVFSVVNVMRILLVVYFVQQEGGRDNFHWSHDMIGNTVLMVVGLGLFVAFMRSGRVRIR</sequence>
<dbReference type="InterPro" id="IPR026392">
    <property type="entry name" value="Exo/Archaeosortase_dom"/>
</dbReference>
<keyword evidence="5" id="KW-0378">Hydrolase</keyword>
<gene>
    <name evidence="9" type="ORF">AS592_00120</name>
</gene>
<evidence type="ECO:0000313" key="9">
    <source>
        <dbReference type="EMBL" id="KYJ86949.1"/>
    </source>
</evidence>
<evidence type="ECO:0000256" key="7">
    <source>
        <dbReference type="ARBA" id="ARBA00023136"/>
    </source>
</evidence>
<evidence type="ECO:0000256" key="1">
    <source>
        <dbReference type="ARBA" id="ARBA00004651"/>
    </source>
</evidence>
<dbReference type="GO" id="GO:0006508">
    <property type="term" value="P:proteolysis"/>
    <property type="evidence" value="ECO:0007669"/>
    <property type="project" value="UniProtKB-KW"/>
</dbReference>
<protein>
    <recommendedName>
        <fullName evidence="11">Exosortase XrtF</fullName>
    </recommendedName>
</protein>
<feature type="transmembrane region" description="Helical" evidence="8">
    <location>
        <begin position="134"/>
        <end position="152"/>
    </location>
</feature>
<evidence type="ECO:0008006" key="11">
    <source>
        <dbReference type="Google" id="ProtNLM"/>
    </source>
</evidence>
<keyword evidence="10" id="KW-1185">Reference proteome</keyword>
<feature type="transmembrane region" description="Helical" evidence="8">
    <location>
        <begin position="98"/>
        <end position="119"/>
    </location>
</feature>
<dbReference type="Pfam" id="PF09721">
    <property type="entry name" value="Exosortase_EpsH"/>
    <property type="match status" value="1"/>
</dbReference>
<keyword evidence="6 8" id="KW-1133">Transmembrane helix</keyword>
<reference evidence="9 10" key="1">
    <citation type="submission" date="2015-11" db="EMBL/GenBank/DDBJ databases">
        <title>Draft genome of Sulfurovum riftiae 1812E, a member of the Epsilonproteobacteria isolated from the tube of the deep-sea hydrothermal vent tubewom Riftia pachyptila.</title>
        <authorList>
            <person name="Vetriani C."/>
            <person name="Giovannelli D."/>
        </authorList>
    </citation>
    <scope>NUCLEOTIDE SEQUENCE [LARGE SCALE GENOMIC DNA]</scope>
    <source>
        <strain evidence="9 10">1812E</strain>
    </source>
</reference>
<dbReference type="GO" id="GO:0008233">
    <property type="term" value="F:peptidase activity"/>
    <property type="evidence" value="ECO:0007669"/>
    <property type="project" value="UniProtKB-KW"/>
</dbReference>
<evidence type="ECO:0000256" key="2">
    <source>
        <dbReference type="ARBA" id="ARBA00022475"/>
    </source>
</evidence>
<dbReference type="AlphaFoldDB" id="A0A151CHH9"/>
<dbReference type="STRING" id="1630136.AS592_00120"/>
<evidence type="ECO:0000256" key="3">
    <source>
        <dbReference type="ARBA" id="ARBA00022670"/>
    </source>
</evidence>
<name>A0A151CHH9_9BACT</name>